<organism evidence="9 10">
    <name type="scientific">Pigmentiphaga soli</name>
    <dbReference type="NCBI Taxonomy" id="1007095"/>
    <lineage>
        <taxon>Bacteria</taxon>
        <taxon>Pseudomonadati</taxon>
        <taxon>Pseudomonadota</taxon>
        <taxon>Betaproteobacteria</taxon>
        <taxon>Burkholderiales</taxon>
        <taxon>Alcaligenaceae</taxon>
        <taxon>Pigmentiphaga</taxon>
    </lineage>
</organism>
<feature type="signal peptide" evidence="7">
    <location>
        <begin position="1"/>
        <end position="35"/>
    </location>
</feature>
<evidence type="ECO:0000256" key="1">
    <source>
        <dbReference type="ARBA" id="ARBA00001947"/>
    </source>
</evidence>
<keyword evidence="2" id="KW-0645">Protease</keyword>
<dbReference type="Gene3D" id="1.25.40.10">
    <property type="entry name" value="Tetratricopeptide repeat domain"/>
    <property type="match status" value="1"/>
</dbReference>
<dbReference type="InterPro" id="IPR001915">
    <property type="entry name" value="Peptidase_M48"/>
</dbReference>
<feature type="chain" id="PRO_5046296763" evidence="7">
    <location>
        <begin position="36"/>
        <end position="503"/>
    </location>
</feature>
<proteinExistence type="predicted"/>
<evidence type="ECO:0000256" key="2">
    <source>
        <dbReference type="ARBA" id="ARBA00022670"/>
    </source>
</evidence>
<comment type="cofactor">
    <cofactor evidence="1">
        <name>Zn(2+)</name>
        <dbReference type="ChEBI" id="CHEBI:29105"/>
    </cofactor>
</comment>
<feature type="domain" description="Peptidase M48" evidence="8">
    <location>
        <begin position="90"/>
        <end position="267"/>
    </location>
</feature>
<keyword evidence="6 9" id="KW-0482">Metalloprotease</keyword>
<evidence type="ECO:0000259" key="8">
    <source>
        <dbReference type="Pfam" id="PF01435"/>
    </source>
</evidence>
<gene>
    <name evidence="9" type="ORF">GCM10023144_00340</name>
</gene>
<dbReference type="PANTHER" id="PTHR22726:SF1">
    <property type="entry name" value="METALLOENDOPEPTIDASE OMA1, MITOCHONDRIAL"/>
    <property type="match status" value="1"/>
</dbReference>
<keyword evidence="4" id="KW-0378">Hydrolase</keyword>
<dbReference type="GO" id="GO:0008237">
    <property type="term" value="F:metallopeptidase activity"/>
    <property type="evidence" value="ECO:0007669"/>
    <property type="project" value="UniProtKB-KW"/>
</dbReference>
<dbReference type="RefSeq" id="WP_345245092.1">
    <property type="nucleotide sequence ID" value="NZ_BAABFO010000001.1"/>
</dbReference>
<evidence type="ECO:0000256" key="6">
    <source>
        <dbReference type="ARBA" id="ARBA00023049"/>
    </source>
</evidence>
<keyword evidence="10" id="KW-1185">Reference proteome</keyword>
<name>A0ABP8GC05_9BURK</name>
<comment type="caution">
    <text evidence="9">The sequence shown here is derived from an EMBL/GenBank/DDBJ whole genome shotgun (WGS) entry which is preliminary data.</text>
</comment>
<keyword evidence="7" id="KW-0732">Signal</keyword>
<evidence type="ECO:0000256" key="5">
    <source>
        <dbReference type="ARBA" id="ARBA00022833"/>
    </source>
</evidence>
<evidence type="ECO:0000256" key="3">
    <source>
        <dbReference type="ARBA" id="ARBA00022723"/>
    </source>
</evidence>
<evidence type="ECO:0000313" key="9">
    <source>
        <dbReference type="EMBL" id="GAA4321245.1"/>
    </source>
</evidence>
<dbReference type="SUPFAM" id="SSF48452">
    <property type="entry name" value="TPR-like"/>
    <property type="match status" value="1"/>
</dbReference>
<evidence type="ECO:0000313" key="10">
    <source>
        <dbReference type="Proteomes" id="UP001501671"/>
    </source>
</evidence>
<reference evidence="10" key="1">
    <citation type="journal article" date="2019" name="Int. J. Syst. Evol. Microbiol.">
        <title>The Global Catalogue of Microorganisms (GCM) 10K type strain sequencing project: providing services to taxonomists for standard genome sequencing and annotation.</title>
        <authorList>
            <consortium name="The Broad Institute Genomics Platform"/>
            <consortium name="The Broad Institute Genome Sequencing Center for Infectious Disease"/>
            <person name="Wu L."/>
            <person name="Ma J."/>
        </authorList>
    </citation>
    <scope>NUCLEOTIDE SEQUENCE [LARGE SCALE GENOMIC DNA]</scope>
    <source>
        <strain evidence="10">JCM 17666</strain>
    </source>
</reference>
<keyword evidence="5" id="KW-0862">Zinc</keyword>
<dbReference type="Gene3D" id="3.30.2010.10">
    <property type="entry name" value="Metalloproteases ('zincins'), catalytic domain"/>
    <property type="match status" value="1"/>
</dbReference>
<accession>A0ABP8GC05</accession>
<dbReference type="Proteomes" id="UP001501671">
    <property type="component" value="Unassembled WGS sequence"/>
</dbReference>
<dbReference type="PANTHER" id="PTHR22726">
    <property type="entry name" value="METALLOENDOPEPTIDASE OMA1"/>
    <property type="match status" value="1"/>
</dbReference>
<sequence length="503" mass="54917">MATLSRPSSRCLRAIAAALLAPFLMASALPRAALAQPVGLPDLGDSASTELSPRLERRLGEAIMTDSEHDPDYIGDPAIRQYLTNLGGRLVAGAPPGAPDIRVFAVRDSEINAFSMPGGFIGVNAGLVVAAENESELAGVLAHEIGHVVQRHIARGLVQQKQNSLIMVAALLAAVVAARGNSQAPEAAMAFGQAAAIDSQLGFSRDAEREADRTGFDMLNAAGFNVNGMAAFFGRLMQLTSVNEGTGNVFTRTHPLSIERMSDMQNRARSVPQHSYTDSPDFYFVRAKLRVLQSGGNAQETLDAIRYLESRARDTTNGVERAADLYGVATGWMMRRDYAKASQAYMEATSGARDHFMLARLAVDLALAQGDTAHALELARAAYARWPQQLTLAYAVGESLQRAGRDREAVDFLREQIGRWSEESGFRQMLANSYEKLGNDVASRRNMADYYAMTGALPAAVEQLQQARRISKDFYEQSQIDAQVRDLQRKQKEEQDLLKRFQS</sequence>
<keyword evidence="3" id="KW-0479">Metal-binding</keyword>
<dbReference type="InterPro" id="IPR011990">
    <property type="entry name" value="TPR-like_helical_dom_sf"/>
</dbReference>
<dbReference type="Pfam" id="PF01435">
    <property type="entry name" value="Peptidase_M48"/>
    <property type="match status" value="1"/>
</dbReference>
<evidence type="ECO:0000256" key="7">
    <source>
        <dbReference type="SAM" id="SignalP"/>
    </source>
</evidence>
<dbReference type="InterPro" id="IPR051156">
    <property type="entry name" value="Mito/Outer_Membr_Metalloprot"/>
</dbReference>
<protein>
    <submittedName>
        <fullName evidence="9">M48 family metalloprotease</fullName>
    </submittedName>
</protein>
<evidence type="ECO:0000256" key="4">
    <source>
        <dbReference type="ARBA" id="ARBA00022801"/>
    </source>
</evidence>
<dbReference type="EMBL" id="BAABFO010000001">
    <property type="protein sequence ID" value="GAA4321245.1"/>
    <property type="molecule type" value="Genomic_DNA"/>
</dbReference>